<evidence type="ECO:0000313" key="5">
    <source>
        <dbReference type="Proteomes" id="UP000649604"/>
    </source>
</evidence>
<keyword evidence="2 3" id="KW-0802">TPR repeat</keyword>
<feature type="repeat" description="TPR" evidence="3">
    <location>
        <begin position="215"/>
        <end position="248"/>
    </location>
</feature>
<dbReference type="EMBL" id="WJJP01000448">
    <property type="protein sequence ID" value="MBD3325670.1"/>
    <property type="molecule type" value="Genomic_DNA"/>
</dbReference>
<name>A0A9D5JX19_9BACT</name>
<dbReference type="SMART" id="SM00028">
    <property type="entry name" value="TPR"/>
    <property type="match status" value="4"/>
</dbReference>
<organism evidence="4 5">
    <name type="scientific">candidate division KSB3 bacterium</name>
    <dbReference type="NCBI Taxonomy" id="2044937"/>
    <lineage>
        <taxon>Bacteria</taxon>
        <taxon>candidate division KSB3</taxon>
    </lineage>
</organism>
<evidence type="ECO:0000313" key="4">
    <source>
        <dbReference type="EMBL" id="MBD3325670.1"/>
    </source>
</evidence>
<dbReference type="SUPFAM" id="SSF48452">
    <property type="entry name" value="TPR-like"/>
    <property type="match status" value="1"/>
</dbReference>
<dbReference type="PANTHER" id="PTHR45586">
    <property type="entry name" value="TPR REPEAT-CONTAINING PROTEIN PA4667"/>
    <property type="match status" value="1"/>
</dbReference>
<accession>A0A9D5JX19</accession>
<reference evidence="4" key="1">
    <citation type="submission" date="2019-11" db="EMBL/GenBank/DDBJ databases">
        <title>Microbial mats filling the niche in hypersaline microbial mats.</title>
        <authorList>
            <person name="Wong H.L."/>
            <person name="Macleod F.I."/>
            <person name="White R.A. III"/>
            <person name="Burns B.P."/>
        </authorList>
    </citation>
    <scope>NUCLEOTIDE SEQUENCE</scope>
    <source>
        <strain evidence="4">Rbin_158</strain>
    </source>
</reference>
<evidence type="ECO:0000256" key="1">
    <source>
        <dbReference type="ARBA" id="ARBA00022737"/>
    </source>
</evidence>
<evidence type="ECO:0000256" key="2">
    <source>
        <dbReference type="ARBA" id="ARBA00022803"/>
    </source>
</evidence>
<protein>
    <submittedName>
        <fullName evidence="4">Tetratricopeptide repeat protein</fullName>
    </submittedName>
</protein>
<dbReference type="Pfam" id="PF14559">
    <property type="entry name" value="TPR_19"/>
    <property type="match status" value="1"/>
</dbReference>
<dbReference type="InterPro" id="IPR019734">
    <property type="entry name" value="TPR_rpt"/>
</dbReference>
<dbReference type="PROSITE" id="PS50005">
    <property type="entry name" value="TPR"/>
    <property type="match status" value="1"/>
</dbReference>
<proteinExistence type="predicted"/>
<dbReference type="AlphaFoldDB" id="A0A9D5JX19"/>
<dbReference type="Gene3D" id="1.25.40.10">
    <property type="entry name" value="Tetratricopeptide repeat domain"/>
    <property type="match status" value="2"/>
</dbReference>
<dbReference type="Proteomes" id="UP000649604">
    <property type="component" value="Unassembled WGS sequence"/>
</dbReference>
<dbReference type="InterPro" id="IPR051012">
    <property type="entry name" value="CellSynth/LPSAsmb/PSIAsmb"/>
</dbReference>
<gene>
    <name evidence="4" type="ORF">GF339_13880</name>
</gene>
<sequence>MKHYGVHVAIMVIIGGSLLSCAREEKLGPLLQGRALEEQGEYLEAWEHYGEMDNPGFRQICRDNLRYLYGDILDAMAALQETPESADRYFDLGYAYYEKSLDVPADEDVTSNMGFDAMTYFAQQHDRFQSDAMTALQSATRLQPDHTDTLFLKALLYEEQDQTDNAILVYQALLELEVDSPMVMYRLGLLLYDQGQPERGLELAHKAVEQYPGQSGTHFALGVLYGKEGNQARALEAFHHALCADPGAIEAYYRIAQFFLQDNNFIDAARVLRLGVQTNPDALQLRLFYNGVRAILDAKEEQEARAIFQQIEGEILRDAAGAVDITEQTPRLQRRYLRLRLRLIQRQQPYHLPCAPEEPHPYFTVQIKRTQAKIDQLDQRLPSAEERR</sequence>
<evidence type="ECO:0000256" key="3">
    <source>
        <dbReference type="PROSITE-ProRule" id="PRU00339"/>
    </source>
</evidence>
<dbReference type="PROSITE" id="PS51257">
    <property type="entry name" value="PROKAR_LIPOPROTEIN"/>
    <property type="match status" value="1"/>
</dbReference>
<comment type="caution">
    <text evidence="4">The sequence shown here is derived from an EMBL/GenBank/DDBJ whole genome shotgun (WGS) entry which is preliminary data.</text>
</comment>
<keyword evidence="1" id="KW-0677">Repeat</keyword>
<dbReference type="InterPro" id="IPR011990">
    <property type="entry name" value="TPR-like_helical_dom_sf"/>
</dbReference>
<dbReference type="PANTHER" id="PTHR45586:SF1">
    <property type="entry name" value="LIPOPOLYSACCHARIDE ASSEMBLY PROTEIN B"/>
    <property type="match status" value="1"/>
</dbReference>
<dbReference type="Pfam" id="PF13432">
    <property type="entry name" value="TPR_16"/>
    <property type="match status" value="1"/>
</dbReference>